<dbReference type="Gene3D" id="3.40.33.10">
    <property type="entry name" value="CAP"/>
    <property type="match status" value="1"/>
</dbReference>
<feature type="chain" id="PRO_5045657237" evidence="2">
    <location>
        <begin position="23"/>
        <end position="233"/>
    </location>
</feature>
<dbReference type="Proteomes" id="UP000727456">
    <property type="component" value="Unassembled WGS sequence"/>
</dbReference>
<feature type="signal peptide" evidence="2">
    <location>
        <begin position="1"/>
        <end position="22"/>
    </location>
</feature>
<comment type="caution">
    <text evidence="4">The sequence shown here is derived from an EMBL/GenBank/DDBJ whole genome shotgun (WGS) entry which is preliminary data.</text>
</comment>
<accession>A0ABX0TQS1</accession>
<organism evidence="4 5">
    <name type="scientific">Sphingomonas vulcanisoli</name>
    <dbReference type="NCBI Taxonomy" id="1658060"/>
    <lineage>
        <taxon>Bacteria</taxon>
        <taxon>Pseudomonadati</taxon>
        <taxon>Pseudomonadota</taxon>
        <taxon>Alphaproteobacteria</taxon>
        <taxon>Sphingomonadales</taxon>
        <taxon>Sphingomonadaceae</taxon>
        <taxon>Sphingomonas</taxon>
    </lineage>
</organism>
<dbReference type="PANTHER" id="PTHR31157">
    <property type="entry name" value="SCP DOMAIN-CONTAINING PROTEIN"/>
    <property type="match status" value="1"/>
</dbReference>
<dbReference type="RefSeq" id="WP_167072726.1">
    <property type="nucleotide sequence ID" value="NZ_JAAOZC010000003.1"/>
</dbReference>
<proteinExistence type="predicted"/>
<dbReference type="InterPro" id="IPR014044">
    <property type="entry name" value="CAP_dom"/>
</dbReference>
<sequence>MRGPLFVAFLFGGLALTGVASATPPQHFPSDLRQVEATVLATFNFARTQPTAYVETLVAYRGFFHANAVIIPGQRVAMQTTEGRPAVDETIAFLQAQSGLGMLQPSETLRRAAADYVTEQSHSGDTGHFGADGSSPGDRVARQGGGDQVAEVIAYGAQDAKDVIRQLLIDDGVPDRGHRIAMFSAHLRYAGVACGPHPQYGTMCVIDMADTPDATLPDEPRRAVAAMGQGAQH</sequence>
<evidence type="ECO:0000256" key="2">
    <source>
        <dbReference type="SAM" id="SignalP"/>
    </source>
</evidence>
<evidence type="ECO:0000313" key="4">
    <source>
        <dbReference type="EMBL" id="NIJ07873.1"/>
    </source>
</evidence>
<dbReference type="InterPro" id="IPR035940">
    <property type="entry name" value="CAP_sf"/>
</dbReference>
<dbReference type="EMBL" id="JAAOZC010000003">
    <property type="protein sequence ID" value="NIJ07873.1"/>
    <property type="molecule type" value="Genomic_DNA"/>
</dbReference>
<dbReference type="PANTHER" id="PTHR31157:SF1">
    <property type="entry name" value="SCP DOMAIN-CONTAINING PROTEIN"/>
    <property type="match status" value="1"/>
</dbReference>
<keyword evidence="5" id="KW-1185">Reference proteome</keyword>
<feature type="domain" description="SCP" evidence="3">
    <location>
        <begin position="96"/>
        <end position="204"/>
    </location>
</feature>
<protein>
    <submittedName>
        <fullName evidence="4">Uncharacterized protein YkwD</fullName>
    </submittedName>
</protein>
<evidence type="ECO:0000259" key="3">
    <source>
        <dbReference type="Pfam" id="PF00188"/>
    </source>
</evidence>
<feature type="region of interest" description="Disordered" evidence="1">
    <location>
        <begin position="115"/>
        <end position="145"/>
    </location>
</feature>
<evidence type="ECO:0000313" key="5">
    <source>
        <dbReference type="Proteomes" id="UP000727456"/>
    </source>
</evidence>
<reference evidence="4 5" key="1">
    <citation type="submission" date="2020-03" db="EMBL/GenBank/DDBJ databases">
        <title>Genomic Encyclopedia of Type Strains, Phase III (KMG-III): the genomes of soil and plant-associated and newly described type strains.</title>
        <authorList>
            <person name="Whitman W."/>
        </authorList>
    </citation>
    <scope>NUCLEOTIDE SEQUENCE [LARGE SCALE GENOMIC DNA]</scope>
    <source>
        <strain evidence="4 5">CECT 8804</strain>
    </source>
</reference>
<gene>
    <name evidence="4" type="ORF">FHS31_001483</name>
</gene>
<evidence type="ECO:0000256" key="1">
    <source>
        <dbReference type="SAM" id="MobiDB-lite"/>
    </source>
</evidence>
<keyword evidence="2" id="KW-0732">Signal</keyword>
<dbReference type="CDD" id="cd05379">
    <property type="entry name" value="CAP_bacterial"/>
    <property type="match status" value="1"/>
</dbReference>
<dbReference type="Pfam" id="PF00188">
    <property type="entry name" value="CAP"/>
    <property type="match status" value="1"/>
</dbReference>
<name>A0ABX0TQS1_9SPHN</name>